<dbReference type="Gene3D" id="2.40.30.170">
    <property type="match status" value="1"/>
</dbReference>
<sequence length="409" mass="41678">MLQKADVAEVLAAEAKRSGTSRTAWIAVAAVGAVLLAVVGWMWWSGAFGTRTAGFVTEPAARGDIHVTLVATGTLEPTQQVDVASTVSGTIASVDVDYNQTVVKGQALAHLDMSDLEAKLSRALAMVDVQKASRLSAAASLADAEAALARTEALASGSAVSQRDIDLARTAVQRAEASVASAEAQLKAAEADLQTTRNDYAKGVIAAPIDGIVLDVNVEPGQAIGTASLGVALFSIAADLRSLDLQVDIDEADVARVGEGDAASFTVEASPDKPFNGTIRQIRSAPTVSDGVVSYKALIAVDNAAQLLRPGMTATADIAVDDAIGVLTVPNAALRFSPSATAPSGVFSSVTPKSTIETDAGGEQIVWVLTDGEATAVAVTVGLTDGQRTEITGGELKDGDLVITGNKAG</sequence>
<dbReference type="InterPro" id="IPR050465">
    <property type="entry name" value="UPF0194_transport"/>
</dbReference>
<dbReference type="GO" id="GO:0016020">
    <property type="term" value="C:membrane"/>
    <property type="evidence" value="ECO:0007669"/>
    <property type="project" value="InterPro"/>
</dbReference>
<dbReference type="Pfam" id="PF25954">
    <property type="entry name" value="Beta-barrel_RND_2"/>
    <property type="match status" value="1"/>
</dbReference>
<evidence type="ECO:0000259" key="7">
    <source>
        <dbReference type="Pfam" id="PF25917"/>
    </source>
</evidence>
<keyword evidence="5" id="KW-0472">Membrane</keyword>
<evidence type="ECO:0000313" key="9">
    <source>
        <dbReference type="EMBL" id="MBI4920402.1"/>
    </source>
</evidence>
<gene>
    <name evidence="9" type="ORF">HY834_01515</name>
</gene>
<name>A0A933KZE1_9HYPH</name>
<feature type="coiled-coil region" evidence="4">
    <location>
        <begin position="165"/>
        <end position="199"/>
    </location>
</feature>
<keyword evidence="3 4" id="KW-0175">Coiled coil</keyword>
<feature type="domain" description="Multidrug resistance protein MdtA-like alpha-helical hairpin" evidence="6">
    <location>
        <begin position="129"/>
        <end position="195"/>
    </location>
</feature>
<evidence type="ECO:0000256" key="1">
    <source>
        <dbReference type="ARBA" id="ARBA00004196"/>
    </source>
</evidence>
<dbReference type="InterPro" id="IPR058624">
    <property type="entry name" value="MdtA-like_HH"/>
</dbReference>
<evidence type="ECO:0000256" key="4">
    <source>
        <dbReference type="SAM" id="Coils"/>
    </source>
</evidence>
<dbReference type="InterPro" id="IPR058792">
    <property type="entry name" value="Beta-barrel_RND_2"/>
</dbReference>
<dbReference type="GO" id="GO:0022857">
    <property type="term" value="F:transmembrane transporter activity"/>
    <property type="evidence" value="ECO:0007669"/>
    <property type="project" value="InterPro"/>
</dbReference>
<comment type="caution">
    <text evidence="9">The sequence shown here is derived from an EMBL/GenBank/DDBJ whole genome shotgun (WGS) entry which is preliminary data.</text>
</comment>
<organism evidence="9 10">
    <name type="scientific">Devosia nanyangense</name>
    <dbReference type="NCBI Taxonomy" id="1228055"/>
    <lineage>
        <taxon>Bacteria</taxon>
        <taxon>Pseudomonadati</taxon>
        <taxon>Pseudomonadota</taxon>
        <taxon>Alphaproteobacteria</taxon>
        <taxon>Hyphomicrobiales</taxon>
        <taxon>Devosiaceae</taxon>
        <taxon>Devosia</taxon>
    </lineage>
</organism>
<keyword evidence="5" id="KW-0812">Transmembrane</keyword>
<dbReference type="InterPro" id="IPR058625">
    <property type="entry name" value="MdtA-like_BSH"/>
</dbReference>
<evidence type="ECO:0000256" key="5">
    <source>
        <dbReference type="SAM" id="Phobius"/>
    </source>
</evidence>
<evidence type="ECO:0000256" key="3">
    <source>
        <dbReference type="ARBA" id="ARBA00023054"/>
    </source>
</evidence>
<accession>A0A933KZE1</accession>
<dbReference type="EMBL" id="JACRAF010000004">
    <property type="protein sequence ID" value="MBI4920402.1"/>
    <property type="molecule type" value="Genomic_DNA"/>
</dbReference>
<dbReference type="SUPFAM" id="SSF111369">
    <property type="entry name" value="HlyD-like secretion proteins"/>
    <property type="match status" value="1"/>
</dbReference>
<feature type="domain" description="Multidrug resistance protein MdtA-like barrel-sandwich hybrid" evidence="7">
    <location>
        <begin position="80"/>
        <end position="227"/>
    </location>
</feature>
<dbReference type="NCBIfam" id="TIGR01730">
    <property type="entry name" value="RND_mfp"/>
    <property type="match status" value="1"/>
</dbReference>
<evidence type="ECO:0000259" key="8">
    <source>
        <dbReference type="Pfam" id="PF25954"/>
    </source>
</evidence>
<feature type="transmembrane region" description="Helical" evidence="5">
    <location>
        <begin position="24"/>
        <end position="44"/>
    </location>
</feature>
<comment type="subcellular location">
    <subcellularLocation>
        <location evidence="1">Cell envelope</location>
    </subcellularLocation>
</comment>
<dbReference type="Pfam" id="PF25876">
    <property type="entry name" value="HH_MFP_RND"/>
    <property type="match status" value="1"/>
</dbReference>
<dbReference type="Gene3D" id="1.10.287.470">
    <property type="entry name" value="Helix hairpin bin"/>
    <property type="match status" value="1"/>
</dbReference>
<proteinExistence type="inferred from homology"/>
<dbReference type="Pfam" id="PF25917">
    <property type="entry name" value="BSH_RND"/>
    <property type="match status" value="1"/>
</dbReference>
<dbReference type="PANTHER" id="PTHR32347">
    <property type="entry name" value="EFFLUX SYSTEM COMPONENT YKNX-RELATED"/>
    <property type="match status" value="1"/>
</dbReference>
<dbReference type="Gene3D" id="2.40.50.100">
    <property type="match status" value="1"/>
</dbReference>
<feature type="domain" description="CusB-like beta-barrel" evidence="8">
    <location>
        <begin position="245"/>
        <end position="318"/>
    </location>
</feature>
<comment type="similarity">
    <text evidence="2">Belongs to the membrane fusion protein (MFP) (TC 8.A.1) family.</text>
</comment>
<dbReference type="Gene3D" id="2.40.420.20">
    <property type="match status" value="1"/>
</dbReference>
<evidence type="ECO:0000256" key="2">
    <source>
        <dbReference type="ARBA" id="ARBA00009477"/>
    </source>
</evidence>
<keyword evidence="5" id="KW-1133">Transmembrane helix</keyword>
<evidence type="ECO:0000313" key="10">
    <source>
        <dbReference type="Proteomes" id="UP000782610"/>
    </source>
</evidence>
<reference evidence="9" key="1">
    <citation type="submission" date="2020-07" db="EMBL/GenBank/DDBJ databases">
        <title>Huge and variable diversity of episymbiotic CPR bacteria and DPANN archaea in groundwater ecosystems.</title>
        <authorList>
            <person name="He C.Y."/>
            <person name="Keren R."/>
            <person name="Whittaker M."/>
            <person name="Farag I.F."/>
            <person name="Doudna J."/>
            <person name="Cate J.H.D."/>
            <person name="Banfield J.F."/>
        </authorList>
    </citation>
    <scope>NUCLEOTIDE SEQUENCE</scope>
    <source>
        <strain evidence="9">NC_groundwater_1586_Pr3_B-0.1um_66_15</strain>
    </source>
</reference>
<dbReference type="Proteomes" id="UP000782610">
    <property type="component" value="Unassembled WGS sequence"/>
</dbReference>
<protein>
    <submittedName>
        <fullName evidence="9">Efflux RND transporter periplasmic adaptor subunit</fullName>
    </submittedName>
</protein>
<dbReference type="AlphaFoldDB" id="A0A933KZE1"/>
<dbReference type="InterPro" id="IPR006143">
    <property type="entry name" value="RND_pump_MFP"/>
</dbReference>
<evidence type="ECO:0000259" key="6">
    <source>
        <dbReference type="Pfam" id="PF25876"/>
    </source>
</evidence>
<dbReference type="PANTHER" id="PTHR32347:SF14">
    <property type="entry name" value="EFFLUX SYSTEM COMPONENT YKNX-RELATED"/>
    <property type="match status" value="1"/>
</dbReference>
<dbReference type="GO" id="GO:0030313">
    <property type="term" value="C:cell envelope"/>
    <property type="evidence" value="ECO:0007669"/>
    <property type="project" value="UniProtKB-SubCell"/>
</dbReference>